<protein>
    <submittedName>
        <fullName evidence="1">Uncharacterized protein</fullName>
    </submittedName>
</protein>
<name>A0A2Z6ZRY5_9LAMI</name>
<organism evidence="1 2">
    <name type="scientific">Dorcoceras hygrometricum</name>
    <dbReference type="NCBI Taxonomy" id="472368"/>
    <lineage>
        <taxon>Eukaryota</taxon>
        <taxon>Viridiplantae</taxon>
        <taxon>Streptophyta</taxon>
        <taxon>Embryophyta</taxon>
        <taxon>Tracheophyta</taxon>
        <taxon>Spermatophyta</taxon>
        <taxon>Magnoliopsida</taxon>
        <taxon>eudicotyledons</taxon>
        <taxon>Gunneridae</taxon>
        <taxon>Pentapetalae</taxon>
        <taxon>asterids</taxon>
        <taxon>lamiids</taxon>
        <taxon>Lamiales</taxon>
        <taxon>Gesneriaceae</taxon>
        <taxon>Didymocarpoideae</taxon>
        <taxon>Trichosporeae</taxon>
        <taxon>Loxocarpinae</taxon>
        <taxon>Dorcoceras</taxon>
    </lineage>
</organism>
<keyword evidence="2" id="KW-1185">Reference proteome</keyword>
<reference evidence="1 2" key="1">
    <citation type="journal article" date="2015" name="Proc. Natl. Acad. Sci. U.S.A.">
        <title>The resurrection genome of Boea hygrometrica: A blueprint for survival of dehydration.</title>
        <authorList>
            <person name="Xiao L."/>
            <person name="Yang G."/>
            <person name="Zhang L."/>
            <person name="Yang X."/>
            <person name="Zhao S."/>
            <person name="Ji Z."/>
            <person name="Zhou Q."/>
            <person name="Hu M."/>
            <person name="Wang Y."/>
            <person name="Chen M."/>
            <person name="Xu Y."/>
            <person name="Jin H."/>
            <person name="Xiao X."/>
            <person name="Hu G."/>
            <person name="Bao F."/>
            <person name="Hu Y."/>
            <person name="Wan P."/>
            <person name="Li L."/>
            <person name="Deng X."/>
            <person name="Kuang T."/>
            <person name="Xiang C."/>
            <person name="Zhu J.K."/>
            <person name="Oliver M.J."/>
            <person name="He Y."/>
        </authorList>
    </citation>
    <scope>NUCLEOTIDE SEQUENCE [LARGE SCALE GENOMIC DNA]</scope>
    <source>
        <strain evidence="2">cv. XS01</strain>
    </source>
</reference>
<proteinExistence type="predicted"/>
<sequence>MAGDTLRVSSRAGRATRTLVAAPLDSPGANRCAAGRDVRAPRAAAACRGRTSLLALVACLGRWLAARRCTRWRDREAPLRATMAARLRRRLGVRCTMLWRDGRARCALDARRCARHRAPPCDFFVWRPPLRRCSGEFPAMS</sequence>
<accession>A0A2Z6ZRY5</accession>
<gene>
    <name evidence="1" type="ORF">F511_47048</name>
</gene>
<evidence type="ECO:0000313" key="1">
    <source>
        <dbReference type="EMBL" id="KZT75927.1"/>
    </source>
</evidence>
<evidence type="ECO:0000313" key="2">
    <source>
        <dbReference type="Proteomes" id="UP000250235"/>
    </source>
</evidence>
<dbReference type="AlphaFoldDB" id="A0A2Z6ZRY5"/>
<dbReference type="Proteomes" id="UP000250235">
    <property type="component" value="Unassembled WGS sequence"/>
</dbReference>
<dbReference type="EMBL" id="KV175417">
    <property type="protein sequence ID" value="KZT75927.1"/>
    <property type="molecule type" value="Genomic_DNA"/>
</dbReference>